<reference evidence="2 3" key="1">
    <citation type="journal article" date="2015" name="Plant Cell">
        <title>Oil accumulation by the oleaginous diatom Fistulifera solaris as revealed by the genome and transcriptome.</title>
        <authorList>
            <person name="Tanaka T."/>
            <person name="Maeda Y."/>
            <person name="Veluchamy A."/>
            <person name="Tanaka M."/>
            <person name="Abida H."/>
            <person name="Marechal E."/>
            <person name="Bowler C."/>
            <person name="Muto M."/>
            <person name="Sunaga Y."/>
            <person name="Tanaka M."/>
            <person name="Yoshino T."/>
            <person name="Taniguchi T."/>
            <person name="Fukuda Y."/>
            <person name="Nemoto M."/>
            <person name="Matsumoto M."/>
            <person name="Wong P.S."/>
            <person name="Aburatani S."/>
            <person name="Fujibuchi W."/>
        </authorList>
    </citation>
    <scope>NUCLEOTIDE SEQUENCE [LARGE SCALE GENOMIC DNA]</scope>
    <source>
        <strain evidence="2 3">JPCC DA0580</strain>
    </source>
</reference>
<dbReference type="OrthoDB" id="46590at2759"/>
<evidence type="ECO:0000313" key="3">
    <source>
        <dbReference type="Proteomes" id="UP000198406"/>
    </source>
</evidence>
<sequence length="320" mass="35465">MLQQSALTSNSPVSLWNCQTDAVAYQFHQEFPRLFPTQQRFAVTFKSTSLLLLLLSPTSPIAAASVACGLLFLLIPRWKQSQPIARGWYEQRLDANTTALDVYAQNESTIRIVDGLYDLFLPTSSNHDPVVALVLLPGALIDARAYAGVCHKLSQKGNIAIILLHTERYRRLISPFFGLDEHALRDVLQHATNELAKSNHSVRNWALGGHSFGGLTAQELLPKMPEISKLVLWGVNFPRETPISPTVPELVVTASQDGFRFGDPLPSTPEIQRFEVVGGNHGGFGDYPHQTYPRPDGTRTISLSDQHEQVARVTAQFLMS</sequence>
<proteinExistence type="predicted"/>
<keyword evidence="3" id="KW-1185">Reference proteome</keyword>
<dbReference type="SUPFAM" id="SSF53474">
    <property type="entry name" value="alpha/beta-Hydrolases"/>
    <property type="match status" value="1"/>
</dbReference>
<gene>
    <name evidence="2" type="ORF">FisN_29Hh021</name>
</gene>
<evidence type="ECO:0000313" key="2">
    <source>
        <dbReference type="EMBL" id="GAX21588.1"/>
    </source>
</evidence>
<comment type="caution">
    <text evidence="2">The sequence shown here is derived from an EMBL/GenBank/DDBJ whole genome shotgun (WGS) entry which is preliminary data.</text>
</comment>
<dbReference type="AlphaFoldDB" id="A0A1Z5K6M1"/>
<dbReference type="EMBL" id="BDSP01000170">
    <property type="protein sequence ID" value="GAX21588.1"/>
    <property type="molecule type" value="Genomic_DNA"/>
</dbReference>
<feature type="domain" description="Alpha/beta hydrolase fold-5" evidence="1">
    <location>
        <begin position="191"/>
        <end position="302"/>
    </location>
</feature>
<dbReference type="GO" id="GO:0016787">
    <property type="term" value="F:hydrolase activity"/>
    <property type="evidence" value="ECO:0007669"/>
    <property type="project" value="InterPro"/>
</dbReference>
<organism evidence="2 3">
    <name type="scientific">Fistulifera solaris</name>
    <name type="common">Oleaginous diatom</name>
    <dbReference type="NCBI Taxonomy" id="1519565"/>
    <lineage>
        <taxon>Eukaryota</taxon>
        <taxon>Sar</taxon>
        <taxon>Stramenopiles</taxon>
        <taxon>Ochrophyta</taxon>
        <taxon>Bacillariophyta</taxon>
        <taxon>Bacillariophyceae</taxon>
        <taxon>Bacillariophycidae</taxon>
        <taxon>Naviculales</taxon>
        <taxon>Naviculaceae</taxon>
        <taxon>Fistulifera</taxon>
    </lineage>
</organism>
<dbReference type="InterPro" id="IPR029059">
    <property type="entry name" value="AB_hydrolase_5"/>
</dbReference>
<name>A0A1Z5K6M1_FISSO</name>
<accession>A0A1Z5K6M1</accession>
<protein>
    <recommendedName>
        <fullName evidence="1">Alpha/beta hydrolase fold-5 domain-containing protein</fullName>
    </recommendedName>
</protein>
<evidence type="ECO:0000259" key="1">
    <source>
        <dbReference type="Pfam" id="PF12695"/>
    </source>
</evidence>
<dbReference type="Pfam" id="PF12695">
    <property type="entry name" value="Abhydrolase_5"/>
    <property type="match status" value="1"/>
</dbReference>
<dbReference type="InParanoid" id="A0A1Z5K6M1"/>
<dbReference type="Gene3D" id="3.40.50.1820">
    <property type="entry name" value="alpha/beta hydrolase"/>
    <property type="match status" value="1"/>
</dbReference>
<dbReference type="InterPro" id="IPR029058">
    <property type="entry name" value="AB_hydrolase_fold"/>
</dbReference>
<dbReference type="Proteomes" id="UP000198406">
    <property type="component" value="Unassembled WGS sequence"/>
</dbReference>